<reference evidence="8 9" key="1">
    <citation type="submission" date="2017-10" db="EMBL/GenBank/DDBJ databases">
        <authorList>
            <consortium name="Urmite Genomes"/>
        </authorList>
    </citation>
    <scope>NUCLEOTIDE SEQUENCE [LARGE SCALE GENOMIC DNA]</scope>
    <source>
        <strain evidence="8 9">FB-527</strain>
    </source>
</reference>
<dbReference type="InterPro" id="IPR038468">
    <property type="entry name" value="MmpS_C"/>
</dbReference>
<comment type="caution">
    <text evidence="8">The sequence shown here is derived from an EMBL/GenBank/DDBJ whole genome shotgun (WGS) entry which is preliminary data.</text>
</comment>
<dbReference type="Proteomes" id="UP000554965">
    <property type="component" value="Unassembled WGS sequence"/>
</dbReference>
<evidence type="ECO:0000256" key="7">
    <source>
        <dbReference type="SAM" id="Phobius"/>
    </source>
</evidence>
<sequence length="145" mass="15649">MIRVTGIVKRIWLLLAIVAVTVVAGSTIYRLHRIFGVHEQPVARVKADDDAPQFNPKIVTYEVFGAAPTAKISFLDPDARVKKLDGVPLPWSETFSTPLPAVSVNLLAQSNGDVLSCRILVNGVVKDEKTETGLKALTVCQVTAA</sequence>
<proteinExistence type="inferred from homology"/>
<accession>A0A7Z7IJD5</accession>
<name>A0A7Z7IJD5_9MYCO</name>
<dbReference type="Pfam" id="PF05423">
    <property type="entry name" value="Mycobact_memb"/>
    <property type="match status" value="1"/>
</dbReference>
<organism evidence="8 9">
    <name type="scientific">Mycobacterium simulans</name>
    <dbReference type="NCBI Taxonomy" id="627089"/>
    <lineage>
        <taxon>Bacteria</taxon>
        <taxon>Bacillati</taxon>
        <taxon>Actinomycetota</taxon>
        <taxon>Actinomycetes</taxon>
        <taxon>Mycobacteriales</taxon>
        <taxon>Mycobacteriaceae</taxon>
        <taxon>Mycobacterium</taxon>
    </lineage>
</organism>
<feature type="transmembrane region" description="Helical" evidence="7">
    <location>
        <begin position="12"/>
        <end position="31"/>
    </location>
</feature>
<keyword evidence="6 7" id="KW-0472">Membrane</keyword>
<evidence type="ECO:0000256" key="4">
    <source>
        <dbReference type="ARBA" id="ARBA00022692"/>
    </source>
</evidence>
<dbReference type="InterPro" id="IPR008693">
    <property type="entry name" value="MmpS"/>
</dbReference>
<evidence type="ECO:0000256" key="3">
    <source>
        <dbReference type="ARBA" id="ARBA00022475"/>
    </source>
</evidence>
<keyword evidence="9" id="KW-1185">Reference proteome</keyword>
<dbReference type="Gene3D" id="2.60.40.2880">
    <property type="entry name" value="MmpS1-5, C-terminal soluble domain"/>
    <property type="match status" value="1"/>
</dbReference>
<evidence type="ECO:0000256" key="1">
    <source>
        <dbReference type="ARBA" id="ARBA00004236"/>
    </source>
</evidence>
<evidence type="ECO:0000256" key="5">
    <source>
        <dbReference type="ARBA" id="ARBA00022989"/>
    </source>
</evidence>
<dbReference type="AlphaFoldDB" id="A0A7Z7IJD5"/>
<dbReference type="EMBL" id="OCTY01000002">
    <property type="protein sequence ID" value="SOJ53234.1"/>
    <property type="molecule type" value="Genomic_DNA"/>
</dbReference>
<evidence type="ECO:0000313" key="8">
    <source>
        <dbReference type="EMBL" id="SOJ53234.1"/>
    </source>
</evidence>
<protein>
    <submittedName>
        <fullName evidence="8">Putative transport accessory protein MmpS2</fullName>
    </submittedName>
</protein>
<dbReference type="GO" id="GO:0005886">
    <property type="term" value="C:plasma membrane"/>
    <property type="evidence" value="ECO:0007669"/>
    <property type="project" value="UniProtKB-SubCell"/>
</dbReference>
<comment type="similarity">
    <text evidence="2">Belongs to the MmpS family.</text>
</comment>
<comment type="subcellular location">
    <subcellularLocation>
        <location evidence="1">Cell membrane</location>
    </subcellularLocation>
</comment>
<evidence type="ECO:0000256" key="2">
    <source>
        <dbReference type="ARBA" id="ARBA00007531"/>
    </source>
</evidence>
<evidence type="ECO:0000256" key="6">
    <source>
        <dbReference type="ARBA" id="ARBA00023136"/>
    </source>
</evidence>
<evidence type="ECO:0000313" key="9">
    <source>
        <dbReference type="Proteomes" id="UP000554965"/>
    </source>
</evidence>
<keyword evidence="3" id="KW-1003">Cell membrane</keyword>
<keyword evidence="4 7" id="KW-0812">Transmembrane</keyword>
<gene>
    <name evidence="8" type="primary">mmpS2</name>
    <name evidence="8" type="ORF">MSIMFB_00735</name>
</gene>
<keyword evidence="5 7" id="KW-1133">Transmembrane helix</keyword>